<dbReference type="InterPro" id="IPR014036">
    <property type="entry name" value="DeoR-like_C"/>
</dbReference>
<evidence type="ECO:0000313" key="6">
    <source>
        <dbReference type="Proteomes" id="UP000542353"/>
    </source>
</evidence>
<protein>
    <submittedName>
        <fullName evidence="5">DeoR family glycerol-3-phosphate regulon repressor</fullName>
    </submittedName>
</protein>
<organism evidence="5 6">
    <name type="scientific">Rhodopseudomonas rhenobacensis</name>
    <dbReference type="NCBI Taxonomy" id="87461"/>
    <lineage>
        <taxon>Bacteria</taxon>
        <taxon>Pseudomonadati</taxon>
        <taxon>Pseudomonadota</taxon>
        <taxon>Alphaproteobacteria</taxon>
        <taxon>Hyphomicrobiales</taxon>
        <taxon>Nitrobacteraceae</taxon>
        <taxon>Rhodopseudomonas</taxon>
    </lineage>
</organism>
<reference evidence="5 6" key="1">
    <citation type="submission" date="2020-08" db="EMBL/GenBank/DDBJ databases">
        <title>Genomic Encyclopedia of Type Strains, Phase IV (KMG-IV): sequencing the most valuable type-strain genomes for metagenomic binning, comparative biology and taxonomic classification.</title>
        <authorList>
            <person name="Goeker M."/>
        </authorList>
    </citation>
    <scope>NUCLEOTIDE SEQUENCE [LARGE SCALE GENOMIC DNA]</scope>
    <source>
        <strain evidence="5 6">DSM 12706</strain>
    </source>
</reference>
<accession>A0A7W7Z7X3</accession>
<sequence>MAGLTHRQSEILNIARSFGRVMVDDLTRRFEVSAQTIRKDLNDLCDRRSLTRIHGGAIIASGVENLAYEARRFVAAEEKKAIGVAAAAQIPNGCSLFINIGTTTEEVAGALTSHEDLLVITNNLNVAMQLYRHPRIEVIVAGGTVRRADGAVIGSAAISLIGQFKVDYAIIGASAIDEEGALLDFDYREVQAAQAIVANARSVMLVADSTKLRRSAPVRIAHLSQIQTFVTDLALPEQLQSICDARGIHVITALPKRPAEIDDAVPDLPMLRQD</sequence>
<keyword evidence="1" id="KW-0678">Repressor</keyword>
<dbReference type="PROSITE" id="PS51000">
    <property type="entry name" value="HTH_DEOR_2"/>
    <property type="match status" value="1"/>
</dbReference>
<comment type="caution">
    <text evidence="5">The sequence shown here is derived from an EMBL/GenBank/DDBJ whole genome shotgun (WGS) entry which is preliminary data.</text>
</comment>
<dbReference type="Proteomes" id="UP000542353">
    <property type="component" value="Unassembled WGS sequence"/>
</dbReference>
<dbReference type="PANTHER" id="PTHR30363:SF4">
    <property type="entry name" value="GLYCEROL-3-PHOSPHATE REGULON REPRESSOR"/>
    <property type="match status" value="1"/>
</dbReference>
<dbReference type="PANTHER" id="PTHR30363">
    <property type="entry name" value="HTH-TYPE TRANSCRIPTIONAL REGULATOR SRLR-RELATED"/>
    <property type="match status" value="1"/>
</dbReference>
<dbReference type="Pfam" id="PF00455">
    <property type="entry name" value="DeoRC"/>
    <property type="match status" value="1"/>
</dbReference>
<dbReference type="EMBL" id="JACHIH010000043">
    <property type="protein sequence ID" value="MBB5049681.1"/>
    <property type="molecule type" value="Genomic_DNA"/>
</dbReference>
<keyword evidence="2" id="KW-0805">Transcription regulation</keyword>
<evidence type="ECO:0000256" key="3">
    <source>
        <dbReference type="ARBA" id="ARBA00023163"/>
    </source>
</evidence>
<dbReference type="SMART" id="SM01134">
    <property type="entry name" value="DeoRC"/>
    <property type="match status" value="1"/>
</dbReference>
<keyword evidence="3" id="KW-0804">Transcription</keyword>
<dbReference type="InterPro" id="IPR037171">
    <property type="entry name" value="NagB/RpiA_transferase-like"/>
</dbReference>
<evidence type="ECO:0000256" key="2">
    <source>
        <dbReference type="ARBA" id="ARBA00023015"/>
    </source>
</evidence>
<dbReference type="SMART" id="SM00420">
    <property type="entry name" value="HTH_DEOR"/>
    <property type="match status" value="1"/>
</dbReference>
<dbReference type="InterPro" id="IPR036390">
    <property type="entry name" value="WH_DNA-bd_sf"/>
</dbReference>
<dbReference type="GO" id="GO:0003700">
    <property type="term" value="F:DNA-binding transcription factor activity"/>
    <property type="evidence" value="ECO:0007669"/>
    <property type="project" value="InterPro"/>
</dbReference>
<dbReference type="InterPro" id="IPR001034">
    <property type="entry name" value="DeoR_HTH"/>
</dbReference>
<dbReference type="SUPFAM" id="SSF46785">
    <property type="entry name" value="Winged helix' DNA-binding domain"/>
    <property type="match status" value="1"/>
</dbReference>
<dbReference type="RefSeq" id="WP_184262200.1">
    <property type="nucleotide sequence ID" value="NZ_JACHIH010000043.1"/>
</dbReference>
<keyword evidence="6" id="KW-1185">Reference proteome</keyword>
<dbReference type="InterPro" id="IPR050313">
    <property type="entry name" value="Carb_Metab_HTH_regulators"/>
</dbReference>
<dbReference type="PRINTS" id="PR00037">
    <property type="entry name" value="HTHLACR"/>
</dbReference>
<dbReference type="Pfam" id="PF08220">
    <property type="entry name" value="HTH_DeoR"/>
    <property type="match status" value="1"/>
</dbReference>
<dbReference type="AlphaFoldDB" id="A0A7W7Z7X3"/>
<proteinExistence type="predicted"/>
<gene>
    <name evidence="5" type="ORF">HNR60_004463</name>
</gene>
<evidence type="ECO:0000256" key="1">
    <source>
        <dbReference type="ARBA" id="ARBA00022491"/>
    </source>
</evidence>
<dbReference type="Gene3D" id="3.40.50.1360">
    <property type="match status" value="1"/>
</dbReference>
<evidence type="ECO:0000259" key="4">
    <source>
        <dbReference type="PROSITE" id="PS51000"/>
    </source>
</evidence>
<evidence type="ECO:0000313" key="5">
    <source>
        <dbReference type="EMBL" id="MBB5049681.1"/>
    </source>
</evidence>
<feature type="domain" description="HTH deoR-type" evidence="4">
    <location>
        <begin position="4"/>
        <end position="59"/>
    </location>
</feature>
<name>A0A7W7Z7X3_9BRAD</name>
<dbReference type="SUPFAM" id="SSF100950">
    <property type="entry name" value="NagB/RpiA/CoA transferase-like"/>
    <property type="match status" value="1"/>
</dbReference>